<dbReference type="Gene3D" id="1.20.1250.20">
    <property type="entry name" value="MFS general substrate transporter like domains"/>
    <property type="match status" value="2"/>
</dbReference>
<feature type="transmembrane region" description="Helical" evidence="6">
    <location>
        <begin position="324"/>
        <end position="346"/>
    </location>
</feature>
<organism evidence="8 9">
    <name type="scientific">Niallia endozanthoxylica</name>
    <dbReference type="NCBI Taxonomy" id="2036016"/>
    <lineage>
        <taxon>Bacteria</taxon>
        <taxon>Bacillati</taxon>
        <taxon>Bacillota</taxon>
        <taxon>Bacilli</taxon>
        <taxon>Bacillales</taxon>
        <taxon>Bacillaceae</taxon>
        <taxon>Niallia</taxon>
    </lineage>
</organism>
<keyword evidence="2" id="KW-0813">Transport</keyword>
<feature type="transmembrane region" description="Helical" evidence="6">
    <location>
        <begin position="106"/>
        <end position="127"/>
    </location>
</feature>
<dbReference type="PANTHER" id="PTHR11662">
    <property type="entry name" value="SOLUTE CARRIER FAMILY 17"/>
    <property type="match status" value="1"/>
</dbReference>
<dbReference type="GO" id="GO:0022857">
    <property type="term" value="F:transmembrane transporter activity"/>
    <property type="evidence" value="ECO:0007669"/>
    <property type="project" value="InterPro"/>
</dbReference>
<gene>
    <name evidence="8" type="ORF">F4V44_18125</name>
</gene>
<feature type="transmembrane region" description="Helical" evidence="6">
    <location>
        <begin position="291"/>
        <end position="312"/>
    </location>
</feature>
<accession>A0A5J5HL58</accession>
<feature type="transmembrane region" description="Helical" evidence="6">
    <location>
        <begin position="358"/>
        <end position="378"/>
    </location>
</feature>
<evidence type="ECO:0000256" key="1">
    <source>
        <dbReference type="ARBA" id="ARBA00004651"/>
    </source>
</evidence>
<dbReference type="OrthoDB" id="9773404at2"/>
<dbReference type="Pfam" id="PF07690">
    <property type="entry name" value="MFS_1"/>
    <property type="match status" value="1"/>
</dbReference>
<protein>
    <submittedName>
        <fullName evidence="8">MFS transporter</fullName>
    </submittedName>
</protein>
<name>A0A5J5HL58_9BACI</name>
<evidence type="ECO:0000313" key="8">
    <source>
        <dbReference type="EMBL" id="KAA9021061.1"/>
    </source>
</evidence>
<dbReference type="PANTHER" id="PTHR11662:SF450">
    <property type="entry name" value="BLR1003 PROTEIN"/>
    <property type="match status" value="1"/>
</dbReference>
<evidence type="ECO:0000256" key="6">
    <source>
        <dbReference type="SAM" id="Phobius"/>
    </source>
</evidence>
<dbReference type="SUPFAM" id="SSF103473">
    <property type="entry name" value="MFS general substrate transporter"/>
    <property type="match status" value="1"/>
</dbReference>
<evidence type="ECO:0000256" key="3">
    <source>
        <dbReference type="ARBA" id="ARBA00022692"/>
    </source>
</evidence>
<comment type="caution">
    <text evidence="8">The sequence shown here is derived from an EMBL/GenBank/DDBJ whole genome shotgun (WGS) entry which is preliminary data.</text>
</comment>
<evidence type="ECO:0000256" key="5">
    <source>
        <dbReference type="ARBA" id="ARBA00023136"/>
    </source>
</evidence>
<dbReference type="InterPro" id="IPR036259">
    <property type="entry name" value="MFS_trans_sf"/>
</dbReference>
<feature type="transmembrane region" description="Helical" evidence="6">
    <location>
        <begin position="81"/>
        <end position="100"/>
    </location>
</feature>
<feature type="transmembrane region" description="Helical" evidence="6">
    <location>
        <begin position="256"/>
        <end position="279"/>
    </location>
</feature>
<dbReference type="InterPro" id="IPR011701">
    <property type="entry name" value="MFS"/>
</dbReference>
<comment type="subcellular location">
    <subcellularLocation>
        <location evidence="1">Cell membrane</location>
        <topology evidence="1">Multi-pass membrane protein</topology>
    </subcellularLocation>
</comment>
<feature type="transmembrane region" description="Helical" evidence="6">
    <location>
        <begin position="213"/>
        <end position="236"/>
    </location>
</feature>
<feature type="transmembrane region" description="Helical" evidence="6">
    <location>
        <begin position="169"/>
        <end position="188"/>
    </location>
</feature>
<keyword evidence="4 6" id="KW-1133">Transmembrane helix</keyword>
<feature type="transmembrane region" description="Helical" evidence="6">
    <location>
        <begin position="139"/>
        <end position="163"/>
    </location>
</feature>
<feature type="transmembrane region" description="Helical" evidence="6">
    <location>
        <begin position="50"/>
        <end position="69"/>
    </location>
</feature>
<keyword evidence="3 6" id="KW-0812">Transmembrane</keyword>
<dbReference type="Proteomes" id="UP000326671">
    <property type="component" value="Unassembled WGS sequence"/>
</dbReference>
<evidence type="ECO:0000256" key="2">
    <source>
        <dbReference type="ARBA" id="ARBA00022448"/>
    </source>
</evidence>
<dbReference type="InterPro" id="IPR020846">
    <property type="entry name" value="MFS_dom"/>
</dbReference>
<proteinExistence type="predicted"/>
<feature type="transmembrane region" description="Helical" evidence="6">
    <location>
        <begin position="390"/>
        <end position="410"/>
    </location>
</feature>
<evidence type="ECO:0000259" key="7">
    <source>
        <dbReference type="PROSITE" id="PS50850"/>
    </source>
</evidence>
<dbReference type="EMBL" id="VYKL01000028">
    <property type="protein sequence ID" value="KAA9021061.1"/>
    <property type="molecule type" value="Genomic_DNA"/>
</dbReference>
<reference evidence="8 9" key="1">
    <citation type="submission" date="2019-09" db="EMBL/GenBank/DDBJ databases">
        <title>Whole genome sequences of isolates from the Mars Exploration Rovers.</title>
        <authorList>
            <person name="Seuylemezian A."/>
            <person name="Vaishampayan P."/>
        </authorList>
    </citation>
    <scope>NUCLEOTIDE SEQUENCE [LARGE SCALE GENOMIC DNA]</scope>
    <source>
        <strain evidence="8 9">MER_TA_151</strain>
    </source>
</reference>
<keyword evidence="9" id="KW-1185">Reference proteome</keyword>
<dbReference type="RefSeq" id="WP_150441435.1">
    <property type="nucleotide sequence ID" value="NZ_VYKL01000028.1"/>
</dbReference>
<dbReference type="AlphaFoldDB" id="A0A5J5HL58"/>
<dbReference type="PROSITE" id="PS50850">
    <property type="entry name" value="MFS"/>
    <property type="match status" value="1"/>
</dbReference>
<keyword evidence="5 6" id="KW-0472">Membrane</keyword>
<feature type="domain" description="Major facilitator superfamily (MFS) profile" evidence="7">
    <location>
        <begin position="15"/>
        <end position="414"/>
    </location>
</feature>
<dbReference type="GO" id="GO:0005886">
    <property type="term" value="C:plasma membrane"/>
    <property type="evidence" value="ECO:0007669"/>
    <property type="project" value="UniProtKB-SubCell"/>
</dbReference>
<sequence length="427" mass="46377">MEKLNSKITKKAWVMILLLFFMIGISNVEKAMIGFASVPIMDELGLSPTQWGLIGSAFYWLFAVSAILGGTIADKFGTKHVITIMVILWAVVQFSTLFIYSLPILLLTRVILGLAEGPSYALAMTAASKWLPREKTGTGLSLVSIGAPVLLSISAPICVFLISDFGWRSSFLAAGVVTLIWLVFWVFFGKEKPDRVEAKQDHQVISTTTKESFLPVFLSKNFLIVIFSGFTAYWSMSVFMSWTPNYFVTVLELGNAGMSLAVTAPALLTIASQLFFSMFSDRLYRKTGSMIQSRVFVMGPVVLTGGIFYLLGSLTSSSTLAVTFLSLGLTMGAVILVLGPTILVEIIQPQHLGKAQGIFVAVGSIGGMVGPYVTGILIERASTMATGFHYAFYLMALILGICGVLIWTGIRSKKEKVELEAITNLNG</sequence>
<evidence type="ECO:0000256" key="4">
    <source>
        <dbReference type="ARBA" id="ARBA00022989"/>
    </source>
</evidence>
<feature type="transmembrane region" description="Helical" evidence="6">
    <location>
        <begin position="12"/>
        <end position="38"/>
    </location>
</feature>
<evidence type="ECO:0000313" key="9">
    <source>
        <dbReference type="Proteomes" id="UP000326671"/>
    </source>
</evidence>
<dbReference type="InterPro" id="IPR050382">
    <property type="entry name" value="MFS_Na/Anion_cotransporter"/>
</dbReference>